<feature type="transmembrane region" description="Helical" evidence="1">
    <location>
        <begin position="89"/>
        <end position="108"/>
    </location>
</feature>
<feature type="transmembrane region" description="Helical" evidence="1">
    <location>
        <begin position="145"/>
        <end position="163"/>
    </location>
</feature>
<feature type="transmembrane region" description="Helical" evidence="1">
    <location>
        <begin position="115"/>
        <end position="133"/>
    </location>
</feature>
<evidence type="ECO:0000313" key="2">
    <source>
        <dbReference type="EMBL" id="MDP8567807.1"/>
    </source>
</evidence>
<gene>
    <name evidence="2" type="ORF">Q9291_08085</name>
</gene>
<feature type="transmembrane region" description="Helical" evidence="1">
    <location>
        <begin position="55"/>
        <end position="77"/>
    </location>
</feature>
<sequence length="175" mass="19577">MHSNAQIVLNIVCFQLLWWACVLSPLYGFGLAVFALCLLFAIVHLQCIEGWSQALPLLLTALVGCLFDQLGYVIGMVDFNQHHQWVSYIPLWMVALWLAFACTLNISLRWLASRLQLAFLLGAVFGPLAYWGAAKLGAIVLPEQMLSLVWLSLGWGLLLPLMLRIRAIYLNCGSQ</sequence>
<proteinExistence type="predicted"/>
<evidence type="ECO:0000256" key="1">
    <source>
        <dbReference type="SAM" id="Phobius"/>
    </source>
</evidence>
<accession>A0ABT9JT90</accession>
<feature type="transmembrane region" description="Helical" evidence="1">
    <location>
        <begin position="16"/>
        <end position="43"/>
    </location>
</feature>
<dbReference type="EMBL" id="JAVCAP010000014">
    <property type="protein sequence ID" value="MDP8567807.1"/>
    <property type="molecule type" value="Genomic_DNA"/>
</dbReference>
<dbReference type="InterPro" id="IPR021306">
    <property type="entry name" value="DUF2878"/>
</dbReference>
<keyword evidence="3" id="KW-1185">Reference proteome</keyword>
<evidence type="ECO:0000313" key="3">
    <source>
        <dbReference type="Proteomes" id="UP001225906"/>
    </source>
</evidence>
<name>A0ABT9JT90_9PROT</name>
<reference evidence="3" key="1">
    <citation type="journal article" date="2019" name="Int. J. Syst. Evol. Microbiol.">
        <title>The Global Catalogue of Microorganisms (GCM) 10K type strain sequencing project: providing services to taxonomists for standard genome sequencing and annotation.</title>
        <authorList>
            <consortium name="The Broad Institute Genomics Platform"/>
            <consortium name="The Broad Institute Genome Sequencing Center for Infectious Disease"/>
            <person name="Wu L."/>
            <person name="Ma J."/>
        </authorList>
    </citation>
    <scope>NUCLEOTIDE SEQUENCE [LARGE SCALE GENOMIC DNA]</scope>
    <source>
        <strain evidence="3">VKM B-3159</strain>
    </source>
</reference>
<keyword evidence="1" id="KW-0472">Membrane</keyword>
<dbReference type="RefSeq" id="WP_306389518.1">
    <property type="nucleotide sequence ID" value="NZ_JAVCAP010000014.1"/>
</dbReference>
<dbReference type="Proteomes" id="UP001225906">
    <property type="component" value="Unassembled WGS sequence"/>
</dbReference>
<keyword evidence="1" id="KW-1133">Transmembrane helix</keyword>
<organism evidence="2 3">
    <name type="scientific">Methylophilus aquaticus</name>
    <dbReference type="NCBI Taxonomy" id="1971610"/>
    <lineage>
        <taxon>Bacteria</taxon>
        <taxon>Pseudomonadati</taxon>
        <taxon>Pseudomonadota</taxon>
        <taxon>Betaproteobacteria</taxon>
        <taxon>Nitrosomonadales</taxon>
        <taxon>Methylophilaceae</taxon>
        <taxon>Methylophilus</taxon>
    </lineage>
</organism>
<keyword evidence="1" id="KW-0812">Transmembrane</keyword>
<comment type="caution">
    <text evidence="2">The sequence shown here is derived from an EMBL/GenBank/DDBJ whole genome shotgun (WGS) entry which is preliminary data.</text>
</comment>
<protein>
    <submittedName>
        <fullName evidence="2">DUF2878 domain-containing protein</fullName>
    </submittedName>
</protein>
<dbReference type="Pfam" id="PF11086">
    <property type="entry name" value="DUF2878"/>
    <property type="match status" value="1"/>
</dbReference>